<dbReference type="HOGENOM" id="CLU_013137_15_10_1"/>
<evidence type="ECO:0000256" key="3">
    <source>
        <dbReference type="ARBA" id="ARBA00004906"/>
    </source>
</evidence>
<evidence type="ECO:0000256" key="11">
    <source>
        <dbReference type="ARBA" id="ARBA00022989"/>
    </source>
</evidence>
<comment type="subcellular location">
    <subcellularLocation>
        <location evidence="2">Membrane</location>
        <topology evidence="2">Single-pass membrane protein</topology>
    </subcellularLocation>
</comment>
<feature type="transmembrane region" description="Helical" evidence="15">
    <location>
        <begin position="76"/>
        <end position="101"/>
    </location>
</feature>
<dbReference type="FunFam" id="3.30.40.10:FF:000984">
    <property type="entry name" value="Putative RING zinc finger domain superfamily protein"/>
    <property type="match status" value="1"/>
</dbReference>
<keyword evidence="11 15" id="KW-1133">Transmembrane helix</keyword>
<keyword evidence="9" id="KW-0833">Ubl conjugation pathway</keyword>
<dbReference type="PROSITE" id="PS50089">
    <property type="entry name" value="ZF_RING_2"/>
    <property type="match status" value="1"/>
</dbReference>
<dbReference type="GO" id="GO:0061630">
    <property type="term" value="F:ubiquitin protein ligase activity"/>
    <property type="evidence" value="ECO:0007669"/>
    <property type="project" value="UniProtKB-EC"/>
</dbReference>
<accession>A0A0E0DN96</accession>
<keyword evidence="5" id="KW-0808">Transferase</keyword>
<dbReference type="STRING" id="40149.A0A0E0DN96"/>
<dbReference type="PANTHER" id="PTHR46913">
    <property type="entry name" value="RING-H2 FINGER PROTEIN ATL16"/>
    <property type="match status" value="1"/>
</dbReference>
<evidence type="ECO:0000256" key="14">
    <source>
        <dbReference type="SAM" id="MobiDB-lite"/>
    </source>
</evidence>
<organism evidence="17">
    <name type="scientific">Oryza meridionalis</name>
    <dbReference type="NCBI Taxonomy" id="40149"/>
    <lineage>
        <taxon>Eukaryota</taxon>
        <taxon>Viridiplantae</taxon>
        <taxon>Streptophyta</taxon>
        <taxon>Embryophyta</taxon>
        <taxon>Tracheophyta</taxon>
        <taxon>Spermatophyta</taxon>
        <taxon>Magnoliopsida</taxon>
        <taxon>Liliopsida</taxon>
        <taxon>Poales</taxon>
        <taxon>Poaceae</taxon>
        <taxon>BOP clade</taxon>
        <taxon>Oryzoideae</taxon>
        <taxon>Oryzeae</taxon>
        <taxon>Oryzinae</taxon>
        <taxon>Oryza</taxon>
    </lineage>
</organism>
<evidence type="ECO:0000313" key="17">
    <source>
        <dbReference type="EnsemblPlants" id="OMERI05G06170.1"/>
    </source>
</evidence>
<sequence length="261" mass="27287">MPSSSSSSVAAAPFSGNGTRHSGGSGSVAGCLPADQACFVLSSSANSSSYLHASATTTRRDASTTVARACCTTASYVVVLGISFGSLLAILLILCVIRWYLVWRSARPRQDDGTVDEAVGSAKKRSAGLDDDAIAALPVFAYKQREEGGGGGVVGAAEEEEEEQECTVCLAVMADGEAARRLPRCMHVFHRGCVDVWLKEHSTCPVCRAEVVVRAAGTARVEKLPESSASRALTSPVPAPAPRPTGTVVDDSRERDLEAQQ</sequence>
<dbReference type="CDD" id="cd16461">
    <property type="entry name" value="RING-H2_EL5-like"/>
    <property type="match status" value="1"/>
</dbReference>
<dbReference type="SUPFAM" id="SSF57850">
    <property type="entry name" value="RING/U-box"/>
    <property type="match status" value="1"/>
</dbReference>
<comment type="pathway">
    <text evidence="3">Protein modification; protein ubiquitination.</text>
</comment>
<evidence type="ECO:0000256" key="6">
    <source>
        <dbReference type="ARBA" id="ARBA00022692"/>
    </source>
</evidence>
<evidence type="ECO:0000256" key="1">
    <source>
        <dbReference type="ARBA" id="ARBA00000900"/>
    </source>
</evidence>
<evidence type="ECO:0000256" key="13">
    <source>
        <dbReference type="PROSITE-ProRule" id="PRU00175"/>
    </source>
</evidence>
<reference evidence="17" key="2">
    <citation type="submission" date="2018-05" db="EMBL/GenBank/DDBJ databases">
        <title>OmerRS3 (Oryza meridionalis Reference Sequence Version 3).</title>
        <authorList>
            <person name="Zhang J."/>
            <person name="Kudrna D."/>
            <person name="Lee S."/>
            <person name="Talag J."/>
            <person name="Welchert J."/>
            <person name="Wing R.A."/>
        </authorList>
    </citation>
    <scope>NUCLEOTIDE SEQUENCE [LARGE SCALE GENOMIC DNA]</scope>
    <source>
        <strain evidence="17">cv. OR44</strain>
    </source>
</reference>
<reference evidence="17" key="1">
    <citation type="submission" date="2015-04" db="UniProtKB">
        <authorList>
            <consortium name="EnsemblPlants"/>
        </authorList>
    </citation>
    <scope>IDENTIFICATION</scope>
</reference>
<dbReference type="Proteomes" id="UP000008021">
    <property type="component" value="Chromosome 5"/>
</dbReference>
<evidence type="ECO:0000256" key="10">
    <source>
        <dbReference type="ARBA" id="ARBA00022833"/>
    </source>
</evidence>
<dbReference type="Gramene" id="OMERI05G06170.1">
    <property type="protein sequence ID" value="OMERI05G06170.1"/>
    <property type="gene ID" value="OMERI05G06170"/>
</dbReference>
<dbReference type="AlphaFoldDB" id="A0A0E0DN96"/>
<keyword evidence="6 15" id="KW-0812">Transmembrane</keyword>
<evidence type="ECO:0000259" key="16">
    <source>
        <dbReference type="PROSITE" id="PS50089"/>
    </source>
</evidence>
<dbReference type="EnsemblPlants" id="OMERI05G06170.1">
    <property type="protein sequence ID" value="OMERI05G06170.1"/>
    <property type="gene ID" value="OMERI05G06170"/>
</dbReference>
<feature type="region of interest" description="Disordered" evidence="14">
    <location>
        <begin position="223"/>
        <end position="261"/>
    </location>
</feature>
<dbReference type="InterPro" id="IPR013083">
    <property type="entry name" value="Znf_RING/FYVE/PHD"/>
</dbReference>
<evidence type="ECO:0000256" key="9">
    <source>
        <dbReference type="ARBA" id="ARBA00022786"/>
    </source>
</evidence>
<dbReference type="EC" id="2.3.2.27" evidence="4"/>
<dbReference type="eggNOG" id="KOG0800">
    <property type="taxonomic scope" value="Eukaryota"/>
</dbReference>
<feature type="domain" description="RING-type" evidence="16">
    <location>
        <begin position="166"/>
        <end position="208"/>
    </location>
</feature>
<evidence type="ECO:0000256" key="8">
    <source>
        <dbReference type="ARBA" id="ARBA00022771"/>
    </source>
</evidence>
<evidence type="ECO:0000256" key="5">
    <source>
        <dbReference type="ARBA" id="ARBA00022679"/>
    </source>
</evidence>
<keyword evidence="18" id="KW-1185">Reference proteome</keyword>
<comment type="catalytic activity">
    <reaction evidence="1">
        <text>S-ubiquitinyl-[E2 ubiquitin-conjugating enzyme]-L-cysteine + [acceptor protein]-L-lysine = [E2 ubiquitin-conjugating enzyme]-L-cysteine + N(6)-ubiquitinyl-[acceptor protein]-L-lysine.</text>
        <dbReference type="EC" id="2.3.2.27"/>
    </reaction>
</comment>
<feature type="compositionally biased region" description="Basic and acidic residues" evidence="14">
    <location>
        <begin position="250"/>
        <end position="261"/>
    </location>
</feature>
<dbReference type="GO" id="GO:0016567">
    <property type="term" value="P:protein ubiquitination"/>
    <property type="evidence" value="ECO:0007669"/>
    <property type="project" value="InterPro"/>
</dbReference>
<dbReference type="SMART" id="SM00184">
    <property type="entry name" value="RING"/>
    <property type="match status" value="1"/>
</dbReference>
<keyword evidence="10" id="KW-0862">Zinc</keyword>
<dbReference type="GO" id="GO:0008270">
    <property type="term" value="F:zinc ion binding"/>
    <property type="evidence" value="ECO:0007669"/>
    <property type="project" value="UniProtKB-KW"/>
</dbReference>
<keyword evidence="7" id="KW-0479">Metal-binding</keyword>
<evidence type="ECO:0000256" key="7">
    <source>
        <dbReference type="ARBA" id="ARBA00022723"/>
    </source>
</evidence>
<proteinExistence type="predicted"/>
<dbReference type="Pfam" id="PF13639">
    <property type="entry name" value="zf-RING_2"/>
    <property type="match status" value="1"/>
</dbReference>
<evidence type="ECO:0000256" key="12">
    <source>
        <dbReference type="ARBA" id="ARBA00023136"/>
    </source>
</evidence>
<dbReference type="PANTHER" id="PTHR46913:SF1">
    <property type="entry name" value="RING-H2 FINGER PROTEIN ATL16"/>
    <property type="match status" value="1"/>
</dbReference>
<evidence type="ECO:0000256" key="2">
    <source>
        <dbReference type="ARBA" id="ARBA00004167"/>
    </source>
</evidence>
<evidence type="ECO:0000256" key="4">
    <source>
        <dbReference type="ARBA" id="ARBA00012483"/>
    </source>
</evidence>
<protein>
    <recommendedName>
        <fullName evidence="4">RING-type E3 ubiquitin transferase</fullName>
        <ecNumber evidence="4">2.3.2.27</ecNumber>
    </recommendedName>
</protein>
<dbReference type="InterPro" id="IPR001841">
    <property type="entry name" value="Znf_RING"/>
</dbReference>
<keyword evidence="8 13" id="KW-0863">Zinc-finger</keyword>
<keyword evidence="12 15" id="KW-0472">Membrane</keyword>
<dbReference type="GO" id="GO:0016020">
    <property type="term" value="C:membrane"/>
    <property type="evidence" value="ECO:0007669"/>
    <property type="project" value="UniProtKB-SubCell"/>
</dbReference>
<dbReference type="Gene3D" id="3.30.40.10">
    <property type="entry name" value="Zinc/RING finger domain, C3HC4 (zinc finger)"/>
    <property type="match status" value="1"/>
</dbReference>
<dbReference type="InterPro" id="IPR044600">
    <property type="entry name" value="ATL1/ATL16-like"/>
</dbReference>
<name>A0A0E0DN96_9ORYZ</name>
<evidence type="ECO:0000313" key="18">
    <source>
        <dbReference type="Proteomes" id="UP000008021"/>
    </source>
</evidence>
<evidence type="ECO:0000256" key="15">
    <source>
        <dbReference type="SAM" id="Phobius"/>
    </source>
</evidence>